<keyword evidence="2" id="KW-1185">Reference proteome</keyword>
<protein>
    <submittedName>
        <fullName evidence="1">Uncharacterized protein</fullName>
    </submittedName>
</protein>
<reference evidence="1" key="2">
    <citation type="journal article" date="2022" name="New Phytol.">
        <title>Evolutionary transition to the ectomycorrhizal habit in the genomes of a hyperdiverse lineage of mushroom-forming fungi.</title>
        <authorList>
            <person name="Looney B."/>
            <person name="Miyauchi S."/>
            <person name="Morin E."/>
            <person name="Drula E."/>
            <person name="Courty P.E."/>
            <person name="Kohler A."/>
            <person name="Kuo A."/>
            <person name="LaButti K."/>
            <person name="Pangilinan J."/>
            <person name="Lipzen A."/>
            <person name="Riley R."/>
            <person name="Andreopoulos W."/>
            <person name="He G."/>
            <person name="Johnson J."/>
            <person name="Nolan M."/>
            <person name="Tritt A."/>
            <person name="Barry K.W."/>
            <person name="Grigoriev I.V."/>
            <person name="Nagy L.G."/>
            <person name="Hibbett D."/>
            <person name="Henrissat B."/>
            <person name="Matheny P.B."/>
            <person name="Labbe J."/>
            <person name="Martin F.M."/>
        </authorList>
    </citation>
    <scope>NUCLEOTIDE SEQUENCE</scope>
    <source>
        <strain evidence="1">HHB10654</strain>
    </source>
</reference>
<accession>A0ACB8SSU4</accession>
<reference evidence="1" key="1">
    <citation type="submission" date="2021-03" db="EMBL/GenBank/DDBJ databases">
        <authorList>
            <consortium name="DOE Joint Genome Institute"/>
            <person name="Ahrendt S."/>
            <person name="Looney B.P."/>
            <person name="Miyauchi S."/>
            <person name="Morin E."/>
            <person name="Drula E."/>
            <person name="Courty P.E."/>
            <person name="Chicoki N."/>
            <person name="Fauchery L."/>
            <person name="Kohler A."/>
            <person name="Kuo A."/>
            <person name="Labutti K."/>
            <person name="Pangilinan J."/>
            <person name="Lipzen A."/>
            <person name="Riley R."/>
            <person name="Andreopoulos W."/>
            <person name="He G."/>
            <person name="Johnson J."/>
            <person name="Barry K.W."/>
            <person name="Grigoriev I.V."/>
            <person name="Nagy L."/>
            <person name="Hibbett D."/>
            <person name="Henrissat B."/>
            <person name="Matheny P.B."/>
            <person name="Labbe J."/>
            <person name="Martin F."/>
        </authorList>
    </citation>
    <scope>NUCLEOTIDE SEQUENCE</scope>
    <source>
        <strain evidence="1">HHB10654</strain>
    </source>
</reference>
<evidence type="ECO:0000313" key="2">
    <source>
        <dbReference type="Proteomes" id="UP000814140"/>
    </source>
</evidence>
<evidence type="ECO:0000313" key="1">
    <source>
        <dbReference type="EMBL" id="KAI0059444.1"/>
    </source>
</evidence>
<dbReference type="EMBL" id="MU277226">
    <property type="protein sequence ID" value="KAI0059444.1"/>
    <property type="molecule type" value="Genomic_DNA"/>
</dbReference>
<organism evidence="1 2">
    <name type="scientific">Artomyces pyxidatus</name>
    <dbReference type="NCBI Taxonomy" id="48021"/>
    <lineage>
        <taxon>Eukaryota</taxon>
        <taxon>Fungi</taxon>
        <taxon>Dikarya</taxon>
        <taxon>Basidiomycota</taxon>
        <taxon>Agaricomycotina</taxon>
        <taxon>Agaricomycetes</taxon>
        <taxon>Russulales</taxon>
        <taxon>Auriscalpiaceae</taxon>
        <taxon>Artomyces</taxon>
    </lineage>
</organism>
<name>A0ACB8SSU4_9AGAM</name>
<sequence length="1021" mass="112760">MDSDHDPSSSPSPSKRQRMSSPFYDEQMDFPSQQEIDAADELELKLSQKPEISGSGPDFERPNFGTPFYGLSYADRSSQDYNNRDAIDFPEKSTTTTYPAFTTASSVLPAFPQKSFHDEENPFTTSSPKPLGFASALSAHVRKKRRSSSIDGPLSTEGSSDTSYSEGKKSAAPLMAMGPAIGFTSAAKLAIPTPSSSQIRSRSSSPDGDSHQERDFSDWFQPGPIPGPVGFTTALPLVKSADLPALAFTTAKEKSLHWLAPSEAALKAAEEKMKLWEVEERFLGEPLEENLSQAISEPGPSRKDASVTSPPRKALSAVENSFTPARMPLNLGASGFSTPSSAGNRATVKPPSAFGSGGVQPFRSPMMRAPAMQPLRTPAVSNSPLNPRRSALSQPGLTSTPARGFRPLVAATSASSALETPLRQAAFSTPPRALGVTPLRLGTGQKKFVTPFKTGMRPGEPGRTQLEAGARRQRAAVHTPGVANKVAVGPVRTSKKTYFDMTAPHDRKSLASSGLWPEPRYAGRLHGSDINMDELKNITTETAIHYSFHPPPPQSDPSSSKVSSSSQGVLGPATALKALTDLGCSLATKEWVDNHWCLILWKLAGMVCLDPQRESDTDEKRWCWAEVIRQLRYRYEKELNGGSRPALRLITTQDAPAGSHMVLCISNIFWSAAGIDADGLATIPHPTLEVTDGWYRLRAEVDEPLARAARKGALRVGRKIAVAGAKLSRESEPCEVLEAYESCQLTLTGNGSHLAPWHAKLGFQAHPAIATLHSLTPDGGIVNQLDLVVQKMYPIAFFEFFEKNGEKLRDGPRKEDEEMKIHDQWMRRREREESKLRSEIRGKHNIYDEWADKLQRKAVKNGIVFRPEEDDVPPANLEEQFDGLCNGDKFEQLLFRLKWDEAGWLARYINERIEKEQETMNEDIERYLKDLVPPRDVRSFRILLLKDAVTSRRPANRIVELTVWNVLNLSFDEGHKPGYFKEGQRFRITNLIPSQKSAWMDASVDSHIYLSTSRGTRWTKV</sequence>
<comment type="caution">
    <text evidence="1">The sequence shown here is derived from an EMBL/GenBank/DDBJ whole genome shotgun (WGS) entry which is preliminary data.</text>
</comment>
<gene>
    <name evidence="1" type="ORF">BV25DRAFT_1901580</name>
</gene>
<proteinExistence type="predicted"/>
<dbReference type="Proteomes" id="UP000814140">
    <property type="component" value="Unassembled WGS sequence"/>
</dbReference>